<evidence type="ECO:0000256" key="6">
    <source>
        <dbReference type="ARBA" id="ARBA00022759"/>
    </source>
</evidence>
<reference evidence="12" key="2">
    <citation type="submission" date="2021-09" db="EMBL/GenBank/DDBJ databases">
        <authorList>
            <person name="Gilroy R."/>
        </authorList>
    </citation>
    <scope>NUCLEOTIDE SEQUENCE</scope>
    <source>
        <strain evidence="12">ChiGjej3B3-7470</strain>
    </source>
</reference>
<keyword evidence="9" id="KW-0699">rRNA-binding</keyword>
<dbReference type="AlphaFoldDB" id="A0A921EP52"/>
<feature type="domain" description="RNase III" evidence="11">
    <location>
        <begin position="1"/>
        <end position="130"/>
    </location>
</feature>
<dbReference type="InterPro" id="IPR014720">
    <property type="entry name" value="dsRBD_dom"/>
</dbReference>
<organism evidence="12 13">
    <name type="scientific">Tessaracoccus flavescens</name>
    <dbReference type="NCBI Taxonomy" id="399497"/>
    <lineage>
        <taxon>Bacteria</taxon>
        <taxon>Bacillati</taxon>
        <taxon>Actinomycetota</taxon>
        <taxon>Actinomycetes</taxon>
        <taxon>Propionibacteriales</taxon>
        <taxon>Propionibacteriaceae</taxon>
        <taxon>Tessaracoccus</taxon>
    </lineage>
</organism>
<comment type="caution">
    <text evidence="12">The sequence shown here is derived from an EMBL/GenBank/DDBJ whole genome shotgun (WGS) entry which is preliminary data.</text>
</comment>
<feature type="binding site" evidence="9">
    <location>
        <position position="119"/>
    </location>
    <ligand>
        <name>Mg(2+)</name>
        <dbReference type="ChEBI" id="CHEBI:18420"/>
    </ligand>
</feature>
<keyword evidence="5 9" id="KW-0540">Nuclease</keyword>
<dbReference type="Gene3D" id="3.30.160.20">
    <property type="match status" value="1"/>
</dbReference>
<keyword evidence="8 9" id="KW-0694">RNA-binding</keyword>
<dbReference type="CDD" id="cd00593">
    <property type="entry name" value="RIBOc"/>
    <property type="match status" value="1"/>
</dbReference>
<accession>A0A921EP52</accession>
<dbReference type="PANTHER" id="PTHR11207:SF0">
    <property type="entry name" value="RIBONUCLEASE 3"/>
    <property type="match status" value="1"/>
</dbReference>
<sequence length="226" mass="24797">MSRLQDQLKELGIEVDAQLFELSFTHRSYAYEAGGLPSNERLEFLGDAVLQICVTEHIYRSYPDLAEGQLAKLRAHIVSAVALAKVARSLDVGDHILLGKGELATKGRDKTSILADTFEAIIGAIYLSAGRDAAERFLHHNFDPRIAEAEQRGDYTDHKTALQEICAQRGWAPPRYEITGSGPDHLREFTAIVYVDDQPLGSGVAPSKKHAELIAARAAYRELAGA</sequence>
<comment type="similarity">
    <text evidence="2">Belongs to the ribonuclease III family.</text>
</comment>
<evidence type="ECO:0000259" key="10">
    <source>
        <dbReference type="PROSITE" id="PS50137"/>
    </source>
</evidence>
<dbReference type="EMBL" id="DYZF01000169">
    <property type="protein sequence ID" value="HJE51642.1"/>
    <property type="molecule type" value="Genomic_DNA"/>
</dbReference>
<dbReference type="HAMAP" id="MF_00104">
    <property type="entry name" value="RNase_III"/>
    <property type="match status" value="1"/>
</dbReference>
<keyword evidence="4 9" id="KW-0507">mRNA processing</keyword>
<dbReference type="SMART" id="SM00358">
    <property type="entry name" value="DSRM"/>
    <property type="match status" value="1"/>
</dbReference>
<dbReference type="Proteomes" id="UP000712713">
    <property type="component" value="Unassembled WGS sequence"/>
</dbReference>
<dbReference type="GO" id="GO:0003725">
    <property type="term" value="F:double-stranded RNA binding"/>
    <property type="evidence" value="ECO:0007669"/>
    <property type="project" value="TreeGrafter"/>
</dbReference>
<dbReference type="GO" id="GO:0004525">
    <property type="term" value="F:ribonuclease III activity"/>
    <property type="evidence" value="ECO:0007669"/>
    <property type="project" value="UniProtKB-UniRule"/>
</dbReference>
<evidence type="ECO:0000256" key="9">
    <source>
        <dbReference type="HAMAP-Rule" id="MF_00104"/>
    </source>
</evidence>
<name>A0A921EP52_9ACTN</name>
<dbReference type="GO" id="GO:0010468">
    <property type="term" value="P:regulation of gene expression"/>
    <property type="evidence" value="ECO:0007669"/>
    <property type="project" value="TreeGrafter"/>
</dbReference>
<dbReference type="CDD" id="cd10845">
    <property type="entry name" value="DSRM_RNAse_III_family"/>
    <property type="match status" value="1"/>
</dbReference>
<keyword evidence="3 9" id="KW-0698">rRNA processing</keyword>
<gene>
    <name evidence="9 12" type="primary">rnc</name>
    <name evidence="12" type="ORF">K8V15_06655</name>
</gene>
<evidence type="ECO:0000256" key="1">
    <source>
        <dbReference type="ARBA" id="ARBA00000109"/>
    </source>
</evidence>
<keyword evidence="9" id="KW-0460">Magnesium</keyword>
<evidence type="ECO:0000313" key="12">
    <source>
        <dbReference type="EMBL" id="HJE51642.1"/>
    </source>
</evidence>
<feature type="domain" description="DRBM" evidence="10">
    <location>
        <begin position="157"/>
        <end position="225"/>
    </location>
</feature>
<keyword evidence="6 9" id="KW-0255">Endonuclease</keyword>
<evidence type="ECO:0000313" key="13">
    <source>
        <dbReference type="Proteomes" id="UP000712713"/>
    </source>
</evidence>
<evidence type="ECO:0000256" key="8">
    <source>
        <dbReference type="ARBA" id="ARBA00022884"/>
    </source>
</evidence>
<dbReference type="PROSITE" id="PS50142">
    <property type="entry name" value="RNASE_3_2"/>
    <property type="match status" value="1"/>
</dbReference>
<dbReference type="Pfam" id="PF00035">
    <property type="entry name" value="dsrm"/>
    <property type="match status" value="1"/>
</dbReference>
<dbReference type="FunFam" id="1.10.1520.10:FF:000001">
    <property type="entry name" value="Ribonuclease 3"/>
    <property type="match status" value="1"/>
</dbReference>
<evidence type="ECO:0000256" key="5">
    <source>
        <dbReference type="ARBA" id="ARBA00022722"/>
    </source>
</evidence>
<feature type="binding site" evidence="9">
    <location>
        <position position="43"/>
    </location>
    <ligand>
        <name>Mg(2+)</name>
        <dbReference type="ChEBI" id="CHEBI:18420"/>
    </ligand>
</feature>
<comment type="cofactor">
    <cofactor evidence="9">
        <name>Mg(2+)</name>
        <dbReference type="ChEBI" id="CHEBI:18420"/>
    </cofactor>
</comment>
<dbReference type="PROSITE" id="PS00517">
    <property type="entry name" value="RNASE_3_1"/>
    <property type="match status" value="1"/>
</dbReference>
<dbReference type="InterPro" id="IPR000999">
    <property type="entry name" value="RNase_III_dom"/>
</dbReference>
<dbReference type="SUPFAM" id="SSF69065">
    <property type="entry name" value="RNase III domain-like"/>
    <property type="match status" value="1"/>
</dbReference>
<dbReference type="PANTHER" id="PTHR11207">
    <property type="entry name" value="RIBONUCLEASE III"/>
    <property type="match status" value="1"/>
</dbReference>
<feature type="binding site" evidence="9">
    <location>
        <position position="116"/>
    </location>
    <ligand>
        <name>Mg(2+)</name>
        <dbReference type="ChEBI" id="CHEBI:18420"/>
    </ligand>
</feature>
<dbReference type="InterPro" id="IPR011907">
    <property type="entry name" value="RNase_III"/>
</dbReference>
<evidence type="ECO:0000256" key="4">
    <source>
        <dbReference type="ARBA" id="ARBA00022664"/>
    </source>
</evidence>
<proteinExistence type="inferred from homology"/>
<dbReference type="SUPFAM" id="SSF54768">
    <property type="entry name" value="dsRNA-binding domain-like"/>
    <property type="match status" value="1"/>
</dbReference>
<keyword evidence="9" id="KW-0479">Metal-binding</keyword>
<dbReference type="Gene3D" id="1.10.1520.10">
    <property type="entry name" value="Ribonuclease III domain"/>
    <property type="match status" value="1"/>
</dbReference>
<keyword evidence="9" id="KW-0819">tRNA processing</keyword>
<feature type="active site" evidence="9">
    <location>
        <position position="119"/>
    </location>
</feature>
<comment type="subunit">
    <text evidence="9">Homodimer.</text>
</comment>
<dbReference type="EC" id="3.1.26.3" evidence="9"/>
<evidence type="ECO:0000256" key="3">
    <source>
        <dbReference type="ARBA" id="ARBA00022552"/>
    </source>
</evidence>
<reference evidence="12" key="1">
    <citation type="journal article" date="2021" name="PeerJ">
        <title>Extensive microbial diversity within the chicken gut microbiome revealed by metagenomics and culture.</title>
        <authorList>
            <person name="Gilroy R."/>
            <person name="Ravi A."/>
            <person name="Getino M."/>
            <person name="Pursley I."/>
            <person name="Horton D.L."/>
            <person name="Alikhan N.F."/>
            <person name="Baker D."/>
            <person name="Gharbi K."/>
            <person name="Hall N."/>
            <person name="Watson M."/>
            <person name="Adriaenssens E.M."/>
            <person name="Foster-Nyarko E."/>
            <person name="Jarju S."/>
            <person name="Secka A."/>
            <person name="Antonio M."/>
            <person name="Oren A."/>
            <person name="Chaudhuri R.R."/>
            <person name="La Ragione R."/>
            <person name="Hildebrand F."/>
            <person name="Pallen M.J."/>
        </authorList>
    </citation>
    <scope>NUCLEOTIDE SEQUENCE</scope>
    <source>
        <strain evidence="12">ChiGjej3B3-7470</strain>
    </source>
</reference>
<comment type="catalytic activity">
    <reaction evidence="1 9">
        <text>Endonucleolytic cleavage to 5'-phosphomonoester.</text>
        <dbReference type="EC" id="3.1.26.3"/>
    </reaction>
</comment>
<evidence type="ECO:0000256" key="7">
    <source>
        <dbReference type="ARBA" id="ARBA00022801"/>
    </source>
</evidence>
<evidence type="ECO:0000256" key="2">
    <source>
        <dbReference type="ARBA" id="ARBA00010183"/>
    </source>
</evidence>
<dbReference type="Pfam" id="PF14622">
    <property type="entry name" value="Ribonucleas_3_3"/>
    <property type="match status" value="1"/>
</dbReference>
<comment type="function">
    <text evidence="9">Digests double-stranded RNA. Involved in the processing of primary rRNA transcript to yield the immediate precursors to the large and small rRNAs (23S and 16S). Processes some mRNAs, and tRNAs when they are encoded in the rRNA operon. Processes pre-crRNA and tracrRNA of type II CRISPR loci if present in the organism.</text>
</comment>
<dbReference type="SMART" id="SM00535">
    <property type="entry name" value="RIBOc"/>
    <property type="match status" value="1"/>
</dbReference>
<dbReference type="GO" id="GO:0008033">
    <property type="term" value="P:tRNA processing"/>
    <property type="evidence" value="ECO:0007669"/>
    <property type="project" value="UniProtKB-KW"/>
</dbReference>
<dbReference type="GO" id="GO:0005737">
    <property type="term" value="C:cytoplasm"/>
    <property type="evidence" value="ECO:0007669"/>
    <property type="project" value="UniProtKB-SubCell"/>
</dbReference>
<evidence type="ECO:0000259" key="11">
    <source>
        <dbReference type="PROSITE" id="PS50142"/>
    </source>
</evidence>
<keyword evidence="9" id="KW-0963">Cytoplasm</keyword>
<keyword evidence="7 9" id="KW-0378">Hydrolase</keyword>
<dbReference type="InterPro" id="IPR036389">
    <property type="entry name" value="RNase_III_sf"/>
</dbReference>
<dbReference type="GO" id="GO:0006397">
    <property type="term" value="P:mRNA processing"/>
    <property type="evidence" value="ECO:0007669"/>
    <property type="project" value="UniProtKB-UniRule"/>
</dbReference>
<dbReference type="NCBIfam" id="TIGR02191">
    <property type="entry name" value="RNaseIII"/>
    <property type="match status" value="1"/>
</dbReference>
<dbReference type="PROSITE" id="PS50137">
    <property type="entry name" value="DS_RBD"/>
    <property type="match status" value="1"/>
</dbReference>
<feature type="active site" evidence="9">
    <location>
        <position position="47"/>
    </location>
</feature>
<dbReference type="GO" id="GO:0006364">
    <property type="term" value="P:rRNA processing"/>
    <property type="evidence" value="ECO:0007669"/>
    <property type="project" value="UniProtKB-UniRule"/>
</dbReference>
<protein>
    <recommendedName>
        <fullName evidence="9">Ribonuclease 3</fullName>
        <ecNumber evidence="9">3.1.26.3</ecNumber>
    </recommendedName>
    <alternativeName>
        <fullName evidence="9">Ribonuclease III</fullName>
        <shortName evidence="9">RNase III</shortName>
    </alternativeName>
</protein>
<comment type="subcellular location">
    <subcellularLocation>
        <location evidence="9">Cytoplasm</location>
    </subcellularLocation>
</comment>
<dbReference type="GO" id="GO:0046872">
    <property type="term" value="F:metal ion binding"/>
    <property type="evidence" value="ECO:0007669"/>
    <property type="project" value="UniProtKB-KW"/>
</dbReference>
<dbReference type="GO" id="GO:0019843">
    <property type="term" value="F:rRNA binding"/>
    <property type="evidence" value="ECO:0007669"/>
    <property type="project" value="UniProtKB-KW"/>
</dbReference>